<reference evidence="1" key="1">
    <citation type="journal article" date="2023" name="Science">
        <title>Elucidation of the pathway for biosynthesis of saponin adjuvants from the soapbark tree.</title>
        <authorList>
            <person name="Reed J."/>
            <person name="Orme A."/>
            <person name="El-Demerdash A."/>
            <person name="Owen C."/>
            <person name="Martin L.B.B."/>
            <person name="Misra R.C."/>
            <person name="Kikuchi S."/>
            <person name="Rejzek M."/>
            <person name="Martin A.C."/>
            <person name="Harkess A."/>
            <person name="Leebens-Mack J."/>
            <person name="Louveau T."/>
            <person name="Stephenson M.J."/>
            <person name="Osbourn A."/>
        </authorList>
    </citation>
    <scope>NUCLEOTIDE SEQUENCE</scope>
    <source>
        <strain evidence="1">S10</strain>
    </source>
</reference>
<organism evidence="1 2">
    <name type="scientific">Quillaja saponaria</name>
    <name type="common">Soap bark tree</name>
    <dbReference type="NCBI Taxonomy" id="32244"/>
    <lineage>
        <taxon>Eukaryota</taxon>
        <taxon>Viridiplantae</taxon>
        <taxon>Streptophyta</taxon>
        <taxon>Embryophyta</taxon>
        <taxon>Tracheophyta</taxon>
        <taxon>Spermatophyta</taxon>
        <taxon>Magnoliopsida</taxon>
        <taxon>eudicotyledons</taxon>
        <taxon>Gunneridae</taxon>
        <taxon>Pentapetalae</taxon>
        <taxon>rosids</taxon>
        <taxon>fabids</taxon>
        <taxon>Fabales</taxon>
        <taxon>Quillajaceae</taxon>
        <taxon>Quillaja</taxon>
    </lineage>
</organism>
<dbReference type="KEGG" id="qsa:O6P43_022535"/>
<keyword evidence="2" id="KW-1185">Reference proteome</keyword>
<evidence type="ECO:0000313" key="1">
    <source>
        <dbReference type="EMBL" id="KAJ7956035.1"/>
    </source>
</evidence>
<name>A0AAD7LF74_QUISA</name>
<protein>
    <submittedName>
        <fullName evidence="1">Uncharacterized protein</fullName>
    </submittedName>
</protein>
<proteinExistence type="predicted"/>
<comment type="caution">
    <text evidence="1">The sequence shown here is derived from an EMBL/GenBank/DDBJ whole genome shotgun (WGS) entry which is preliminary data.</text>
</comment>
<evidence type="ECO:0000313" key="2">
    <source>
        <dbReference type="Proteomes" id="UP001163823"/>
    </source>
</evidence>
<dbReference type="EMBL" id="JARAOO010000009">
    <property type="protein sequence ID" value="KAJ7956035.1"/>
    <property type="molecule type" value="Genomic_DNA"/>
</dbReference>
<accession>A0AAD7LF74</accession>
<gene>
    <name evidence="1" type="ORF">O6P43_022535</name>
</gene>
<dbReference type="AlphaFoldDB" id="A0AAD7LF74"/>
<dbReference type="Proteomes" id="UP001163823">
    <property type="component" value="Chromosome 9"/>
</dbReference>
<sequence>MTTDLGLDPAKKVLVSITEWALLLSCLSGSGSLYSIHELQASVSVDIRFSLGSLDLVESQSDDRQFLITIRKWVAVSKPQN</sequence>